<gene>
    <name evidence="3" type="ORF">K0504_02680</name>
</gene>
<evidence type="ECO:0000259" key="2">
    <source>
        <dbReference type="PROSITE" id="PS50110"/>
    </source>
</evidence>
<comment type="caution">
    <text evidence="3">The sequence shown here is derived from an EMBL/GenBank/DDBJ whole genome shotgun (WGS) entry which is preliminary data.</text>
</comment>
<dbReference type="SMART" id="SM00448">
    <property type="entry name" value="REC"/>
    <property type="match status" value="1"/>
</dbReference>
<dbReference type="PANTHER" id="PTHR45228">
    <property type="entry name" value="CYCLIC DI-GMP PHOSPHODIESTERASE TM_0186-RELATED"/>
    <property type="match status" value="1"/>
</dbReference>
<keyword evidence="4" id="KW-1185">Reference proteome</keyword>
<feature type="modified residue" description="4-aspartylphosphate" evidence="1">
    <location>
        <position position="76"/>
    </location>
</feature>
<feature type="domain" description="Response regulatory" evidence="2">
    <location>
        <begin position="21"/>
        <end position="145"/>
    </location>
</feature>
<protein>
    <submittedName>
        <fullName evidence="3">DUF3369 domain-containing protein</fullName>
    </submittedName>
</protein>
<evidence type="ECO:0000313" key="3">
    <source>
        <dbReference type="EMBL" id="MBW8189926.1"/>
    </source>
</evidence>
<reference evidence="3" key="1">
    <citation type="submission" date="2021-07" db="EMBL/GenBank/DDBJ databases">
        <title>Neiella marina sp. nov., isolated from the intestinal content of sea cucumber Apostichopus japonicus.</title>
        <authorList>
            <person name="Bai X."/>
        </authorList>
    </citation>
    <scope>NUCLEOTIDE SEQUENCE</scope>
    <source>
        <strain evidence="3">126</strain>
    </source>
</reference>
<dbReference type="RefSeq" id="WP_220102606.1">
    <property type="nucleotide sequence ID" value="NZ_JAHZSS010000002.1"/>
</dbReference>
<dbReference type="Proteomes" id="UP001166251">
    <property type="component" value="Unassembled WGS sequence"/>
</dbReference>
<dbReference type="EMBL" id="JAHZSS010000002">
    <property type="protein sequence ID" value="MBW8189926.1"/>
    <property type="molecule type" value="Genomic_DNA"/>
</dbReference>
<dbReference type="InterPro" id="IPR011006">
    <property type="entry name" value="CheY-like_superfamily"/>
</dbReference>
<dbReference type="PANTHER" id="PTHR45228:SF9">
    <property type="entry name" value="3'3'-CGAMP-SPECIFIC PHOSPHODIESTERASE 2"/>
    <property type="match status" value="1"/>
</dbReference>
<dbReference type="InterPro" id="IPR001789">
    <property type="entry name" value="Sig_transdc_resp-reg_receiver"/>
</dbReference>
<organism evidence="3 4">
    <name type="scientific">Neiella holothuriorum</name>
    <dbReference type="NCBI Taxonomy" id="2870530"/>
    <lineage>
        <taxon>Bacteria</taxon>
        <taxon>Pseudomonadati</taxon>
        <taxon>Pseudomonadota</taxon>
        <taxon>Gammaproteobacteria</taxon>
        <taxon>Alteromonadales</taxon>
        <taxon>Echinimonadaceae</taxon>
        <taxon>Neiella</taxon>
    </lineage>
</organism>
<sequence>MDWLLDEEPKCEQRVEREPWKIVIVDDEPEVHKITELALRDFEFENRPLTFINAYDGQSARELFEQHDDIALVLLDVVMESDDAGLRTVEYLRDQLRNHYTRVVLRTGQPGMAPEHEVISHYDIDGYRAKTELTHESLTQTFYTTLRAYRDLVRMQRYQYGLEAVIRSIAQFNELDDFSTFTQSLMEQVGAVLNAYRSDLVIQPAEIVSLGHQQQTPRWNIKVDNGTTESNSTQELAQQSLKSKQSIFQPPVHAYYHRSAQGTESVFVIQTSDTVEPEGERLLALFSQNVVLILERLLRSEQRN</sequence>
<evidence type="ECO:0000313" key="4">
    <source>
        <dbReference type="Proteomes" id="UP001166251"/>
    </source>
</evidence>
<dbReference type="SUPFAM" id="SSF52172">
    <property type="entry name" value="CheY-like"/>
    <property type="match status" value="1"/>
</dbReference>
<dbReference type="InterPro" id="IPR052020">
    <property type="entry name" value="Cyclic_di-GMP/3'3'-cGAMP_PDE"/>
</dbReference>
<dbReference type="Pfam" id="PF11849">
    <property type="entry name" value="DUF3369"/>
    <property type="match status" value="1"/>
</dbReference>
<keyword evidence="1" id="KW-0597">Phosphoprotein</keyword>
<dbReference type="Gene3D" id="3.40.50.2300">
    <property type="match status" value="1"/>
</dbReference>
<name>A0ABS7EDM8_9GAMM</name>
<dbReference type="PROSITE" id="PS50110">
    <property type="entry name" value="RESPONSE_REGULATORY"/>
    <property type="match status" value="1"/>
</dbReference>
<dbReference type="InterPro" id="IPR021800">
    <property type="entry name" value="DUF3369"/>
</dbReference>
<proteinExistence type="predicted"/>
<evidence type="ECO:0000256" key="1">
    <source>
        <dbReference type="PROSITE-ProRule" id="PRU00169"/>
    </source>
</evidence>
<accession>A0ABS7EDM8</accession>